<evidence type="ECO:0000256" key="6">
    <source>
        <dbReference type="ARBA" id="ARBA00022989"/>
    </source>
</evidence>
<accession>A0AA41S2P2</accession>
<evidence type="ECO:0000256" key="9">
    <source>
        <dbReference type="RuleBase" id="RU000488"/>
    </source>
</evidence>
<gene>
    <name evidence="10" type="ORF">MKW94_012070</name>
</gene>
<dbReference type="AlphaFoldDB" id="A0AA41S2P2"/>
<evidence type="ECO:0000313" key="10">
    <source>
        <dbReference type="EMBL" id="MCL7029022.1"/>
    </source>
</evidence>
<dbReference type="Gene3D" id="1.50.40.10">
    <property type="entry name" value="Mitochondrial carrier domain"/>
    <property type="match status" value="1"/>
</dbReference>
<evidence type="ECO:0000256" key="7">
    <source>
        <dbReference type="ARBA" id="ARBA00023136"/>
    </source>
</evidence>
<evidence type="ECO:0000256" key="5">
    <source>
        <dbReference type="ARBA" id="ARBA00022737"/>
    </source>
</evidence>
<keyword evidence="4 8" id="KW-0812">Transmembrane</keyword>
<comment type="similarity">
    <text evidence="2 9">Belongs to the mitochondrial carrier (TC 2.A.29) family.</text>
</comment>
<evidence type="ECO:0000256" key="3">
    <source>
        <dbReference type="ARBA" id="ARBA00022448"/>
    </source>
</evidence>
<dbReference type="Proteomes" id="UP001177140">
    <property type="component" value="Unassembled WGS sequence"/>
</dbReference>
<dbReference type="InterPro" id="IPR023395">
    <property type="entry name" value="MCP_dom_sf"/>
</dbReference>
<evidence type="ECO:0000256" key="8">
    <source>
        <dbReference type="PROSITE-ProRule" id="PRU00282"/>
    </source>
</evidence>
<dbReference type="Pfam" id="PF00153">
    <property type="entry name" value="Mito_carr"/>
    <property type="match status" value="1"/>
</dbReference>
<dbReference type="GO" id="GO:0016020">
    <property type="term" value="C:membrane"/>
    <property type="evidence" value="ECO:0007669"/>
    <property type="project" value="UniProtKB-SubCell"/>
</dbReference>
<dbReference type="InterPro" id="IPR018108">
    <property type="entry name" value="MCP_transmembrane"/>
</dbReference>
<evidence type="ECO:0000256" key="1">
    <source>
        <dbReference type="ARBA" id="ARBA00004141"/>
    </source>
</evidence>
<comment type="subcellular location">
    <subcellularLocation>
        <location evidence="1">Membrane</location>
        <topology evidence="1">Multi-pass membrane protein</topology>
    </subcellularLocation>
</comment>
<evidence type="ECO:0000256" key="2">
    <source>
        <dbReference type="ARBA" id="ARBA00006375"/>
    </source>
</evidence>
<dbReference type="PROSITE" id="PS50920">
    <property type="entry name" value="SOLCAR"/>
    <property type="match status" value="1"/>
</dbReference>
<feature type="repeat" description="Solcar" evidence="8">
    <location>
        <begin position="1"/>
        <end position="78"/>
    </location>
</feature>
<evidence type="ECO:0000256" key="4">
    <source>
        <dbReference type="ARBA" id="ARBA00022692"/>
    </source>
</evidence>
<keyword evidence="7 8" id="KW-0472">Membrane</keyword>
<keyword evidence="11" id="KW-1185">Reference proteome</keyword>
<keyword evidence="3 9" id="KW-0813">Transport</keyword>
<reference evidence="10" key="1">
    <citation type="submission" date="2022-03" db="EMBL/GenBank/DDBJ databases">
        <title>A functionally conserved STORR gene fusion in Papaver species that diverged 16.8 million years ago.</title>
        <authorList>
            <person name="Catania T."/>
        </authorList>
    </citation>
    <scope>NUCLEOTIDE SEQUENCE</scope>
    <source>
        <strain evidence="10">S-191538</strain>
    </source>
</reference>
<dbReference type="PANTHER" id="PTHR45667">
    <property type="entry name" value="S-ADENOSYLMETHIONINE MITOCHONDRIAL CARRIER PROTEIN"/>
    <property type="match status" value="1"/>
</dbReference>
<keyword evidence="5" id="KW-0677">Repeat</keyword>
<proteinExistence type="inferred from homology"/>
<feature type="non-terminal residue" evidence="10">
    <location>
        <position position="1"/>
    </location>
</feature>
<evidence type="ECO:0000313" key="11">
    <source>
        <dbReference type="Proteomes" id="UP001177140"/>
    </source>
</evidence>
<protein>
    <submittedName>
        <fullName evidence="10">Uncharacterized protein</fullName>
    </submittedName>
</protein>
<comment type="caution">
    <text evidence="10">The sequence shown here is derived from an EMBL/GenBank/DDBJ whole genome shotgun (WGS) entry which is preliminary data.</text>
</comment>
<keyword evidence="6" id="KW-1133">Transmembrane helix</keyword>
<organism evidence="10 11">
    <name type="scientific">Papaver nudicaule</name>
    <name type="common">Iceland poppy</name>
    <dbReference type="NCBI Taxonomy" id="74823"/>
    <lineage>
        <taxon>Eukaryota</taxon>
        <taxon>Viridiplantae</taxon>
        <taxon>Streptophyta</taxon>
        <taxon>Embryophyta</taxon>
        <taxon>Tracheophyta</taxon>
        <taxon>Spermatophyta</taxon>
        <taxon>Magnoliopsida</taxon>
        <taxon>Ranunculales</taxon>
        <taxon>Papaveraceae</taxon>
        <taxon>Papaveroideae</taxon>
        <taxon>Papaver</taxon>
    </lineage>
</organism>
<dbReference type="EMBL" id="JAJJMA010086090">
    <property type="protein sequence ID" value="MCL7029022.1"/>
    <property type="molecule type" value="Genomic_DNA"/>
</dbReference>
<dbReference type="SUPFAM" id="SSF103506">
    <property type="entry name" value="Mitochondrial carrier"/>
    <property type="match status" value="1"/>
</dbReference>
<name>A0AA41S2P2_PAPNU</name>
<sequence length="98" mass="10968">MQVQGTQKSWSSIVMKENVCQKSGGQMYVYYSGIFQAGSSIWKQQGLRGLYAGYWSTLARDVPFAGLMVTFYESLKDFAEYGKAKIVATRCNQNMVPG</sequence>